<feature type="region of interest" description="Disordered" evidence="1">
    <location>
        <begin position="37"/>
        <end position="60"/>
    </location>
</feature>
<dbReference type="EMBL" id="BRZM01000037">
    <property type="protein sequence ID" value="GLD59396.1"/>
    <property type="molecule type" value="Genomic_DNA"/>
</dbReference>
<evidence type="ECO:0000313" key="3">
    <source>
        <dbReference type="Proteomes" id="UP001279410"/>
    </source>
</evidence>
<comment type="caution">
    <text evidence="2">The sequence shown here is derived from an EMBL/GenBank/DDBJ whole genome shotgun (WGS) entry which is preliminary data.</text>
</comment>
<sequence>MMDPRCHRLLVGAANYHLLPYQQNTLPVRRARVRRSADSIPSEGVQVAHESSEPSNHLAPHLTQLPKELPTQCGCDGPGFLYVAEERTEMAPATRPNTVSTLSRVD</sequence>
<evidence type="ECO:0000313" key="2">
    <source>
        <dbReference type="EMBL" id="GLD59396.1"/>
    </source>
</evidence>
<reference evidence="2" key="1">
    <citation type="submission" date="2022-08" db="EMBL/GenBank/DDBJ databases">
        <title>Genome sequencing of akame (Lates japonicus).</title>
        <authorList>
            <person name="Hashiguchi Y."/>
            <person name="Takahashi H."/>
        </authorList>
    </citation>
    <scope>NUCLEOTIDE SEQUENCE</scope>
    <source>
        <strain evidence="2">Kochi</strain>
    </source>
</reference>
<organism evidence="2 3">
    <name type="scientific">Lates japonicus</name>
    <name type="common">Japanese lates</name>
    <dbReference type="NCBI Taxonomy" id="270547"/>
    <lineage>
        <taxon>Eukaryota</taxon>
        <taxon>Metazoa</taxon>
        <taxon>Chordata</taxon>
        <taxon>Craniata</taxon>
        <taxon>Vertebrata</taxon>
        <taxon>Euteleostomi</taxon>
        <taxon>Actinopterygii</taxon>
        <taxon>Neopterygii</taxon>
        <taxon>Teleostei</taxon>
        <taxon>Neoteleostei</taxon>
        <taxon>Acanthomorphata</taxon>
        <taxon>Carangaria</taxon>
        <taxon>Carangaria incertae sedis</taxon>
        <taxon>Centropomidae</taxon>
        <taxon>Lates</taxon>
    </lineage>
</organism>
<accession>A0AAD3MSX1</accession>
<keyword evidence="3" id="KW-1185">Reference proteome</keyword>
<protein>
    <submittedName>
        <fullName evidence="2">Kelch-like protein 31</fullName>
    </submittedName>
</protein>
<dbReference type="AlphaFoldDB" id="A0AAD3MSX1"/>
<gene>
    <name evidence="2" type="ORF">AKAME5_001139800</name>
</gene>
<dbReference type="Proteomes" id="UP001279410">
    <property type="component" value="Unassembled WGS sequence"/>
</dbReference>
<evidence type="ECO:0000256" key="1">
    <source>
        <dbReference type="SAM" id="MobiDB-lite"/>
    </source>
</evidence>
<proteinExistence type="predicted"/>
<name>A0AAD3MSX1_LATJO</name>